<dbReference type="Gene3D" id="1.10.287.470">
    <property type="entry name" value="Helix hairpin bin"/>
    <property type="match status" value="1"/>
</dbReference>
<evidence type="ECO:0000256" key="2">
    <source>
        <dbReference type="ARBA" id="ARBA00023054"/>
    </source>
</evidence>
<evidence type="ECO:0000313" key="6">
    <source>
        <dbReference type="Proteomes" id="UP000218767"/>
    </source>
</evidence>
<dbReference type="SUPFAM" id="SSF111369">
    <property type="entry name" value="HlyD-like secretion proteins"/>
    <property type="match status" value="1"/>
</dbReference>
<dbReference type="Pfam" id="PF25967">
    <property type="entry name" value="RND-MFP_C"/>
    <property type="match status" value="1"/>
</dbReference>
<name>A0A2A4XFZ1_9GAMM</name>
<evidence type="ECO:0000256" key="1">
    <source>
        <dbReference type="ARBA" id="ARBA00004196"/>
    </source>
</evidence>
<dbReference type="Proteomes" id="UP000218767">
    <property type="component" value="Unassembled WGS sequence"/>
</dbReference>
<dbReference type="Gene3D" id="2.40.30.170">
    <property type="match status" value="1"/>
</dbReference>
<evidence type="ECO:0000256" key="3">
    <source>
        <dbReference type="SAM" id="Coils"/>
    </source>
</evidence>
<dbReference type="Gene3D" id="2.40.420.20">
    <property type="match status" value="1"/>
</dbReference>
<accession>A0A2A4XFZ1</accession>
<dbReference type="GO" id="GO:0030313">
    <property type="term" value="C:cell envelope"/>
    <property type="evidence" value="ECO:0007669"/>
    <property type="project" value="UniProtKB-SubCell"/>
</dbReference>
<dbReference type="EMBL" id="NVUL01000007">
    <property type="protein sequence ID" value="PCI80967.1"/>
    <property type="molecule type" value="Genomic_DNA"/>
</dbReference>
<sequence>MAMDRVLEQKKMPAWKWGLIAVALLTAGWFVYGVLADASIRTYRVPAEQLIVSSVEFGAFEDIIPIRGTIQPFNSVFLDAVNGGAIEEVFVEEGSFVEAGQPLLQLSNTNLRLSAAQNDTNITEQLNLLNNITDGFETTKLSTERQIIDSDYKLIVLERQKARHEQLVADGLVSIEQYDAIVDELEYQSKVLANHQARQQLENRIRETRLVQIETQVEKLEENLQVSQSSFESLLVRAPIAGQLTSLPVEIGESKQAGQRLGQIDVIDQYKVVAQIDEFYVSRVFADQAASFSLAGREYITRLLKVYPEITEGTFEVDLVFDGPNPSDVRRGQSLQMELTLGSPVETLLLPIGGFVQDTGGNWVFVLDDDGIYANRRDIRVGRRNNRYVEVIEGLQQGDRVITSSYRQMADMERVQLSQ</sequence>
<comment type="caution">
    <text evidence="5">The sequence shown here is derived from an EMBL/GenBank/DDBJ whole genome shotgun (WGS) entry which is preliminary data.</text>
</comment>
<feature type="domain" description="Multidrug resistance protein MdtA-like C-terminal permuted SH3" evidence="4">
    <location>
        <begin position="348"/>
        <end position="405"/>
    </location>
</feature>
<comment type="subcellular location">
    <subcellularLocation>
        <location evidence="1">Cell envelope</location>
    </subcellularLocation>
</comment>
<reference evidence="6" key="1">
    <citation type="submission" date="2017-08" db="EMBL/GenBank/DDBJ databases">
        <title>A dynamic microbial community with high functional redundancy inhabits the cold, oxic subseafloor aquifer.</title>
        <authorList>
            <person name="Tully B.J."/>
            <person name="Wheat C.G."/>
            <person name="Glazer B.T."/>
            <person name="Huber J.A."/>
        </authorList>
    </citation>
    <scope>NUCLEOTIDE SEQUENCE [LARGE SCALE GENOMIC DNA]</scope>
</reference>
<evidence type="ECO:0000313" key="5">
    <source>
        <dbReference type="EMBL" id="PCI80967.1"/>
    </source>
</evidence>
<gene>
    <name evidence="5" type="ORF">COB20_02410</name>
</gene>
<dbReference type="InterPro" id="IPR058627">
    <property type="entry name" value="MdtA-like_C"/>
</dbReference>
<organism evidence="5 6">
    <name type="scientific">SAR86 cluster bacterium</name>
    <dbReference type="NCBI Taxonomy" id="2030880"/>
    <lineage>
        <taxon>Bacteria</taxon>
        <taxon>Pseudomonadati</taxon>
        <taxon>Pseudomonadota</taxon>
        <taxon>Gammaproteobacteria</taxon>
        <taxon>SAR86 cluster</taxon>
    </lineage>
</organism>
<protein>
    <recommendedName>
        <fullName evidence="4">Multidrug resistance protein MdtA-like C-terminal permuted SH3 domain-containing protein</fullName>
    </recommendedName>
</protein>
<keyword evidence="2 3" id="KW-0175">Coiled coil</keyword>
<dbReference type="PANTHER" id="PTHR32347:SF23">
    <property type="entry name" value="BLL5650 PROTEIN"/>
    <property type="match status" value="1"/>
</dbReference>
<proteinExistence type="predicted"/>
<dbReference type="Gene3D" id="2.40.50.100">
    <property type="match status" value="1"/>
</dbReference>
<feature type="coiled-coil region" evidence="3">
    <location>
        <begin position="203"/>
        <end position="230"/>
    </location>
</feature>
<evidence type="ECO:0000259" key="4">
    <source>
        <dbReference type="Pfam" id="PF25967"/>
    </source>
</evidence>
<dbReference type="AlphaFoldDB" id="A0A2A4XFZ1"/>
<dbReference type="PANTHER" id="PTHR32347">
    <property type="entry name" value="EFFLUX SYSTEM COMPONENT YKNX-RELATED"/>
    <property type="match status" value="1"/>
</dbReference>
<dbReference type="InterPro" id="IPR050465">
    <property type="entry name" value="UPF0194_transport"/>
</dbReference>